<evidence type="ECO:0000256" key="1">
    <source>
        <dbReference type="ARBA" id="ARBA00011900"/>
    </source>
</evidence>
<dbReference type="PRINTS" id="PR00507">
    <property type="entry name" value="N12N6MTFRASE"/>
</dbReference>
<dbReference type="GO" id="GO:0008168">
    <property type="term" value="F:methyltransferase activity"/>
    <property type="evidence" value="ECO:0007669"/>
    <property type="project" value="UniProtKB-KW"/>
</dbReference>
<dbReference type="InterPro" id="IPR002052">
    <property type="entry name" value="DNA_methylase_N6_adenine_CS"/>
</dbReference>
<sequence length="409" mass="46666">MRSPDAGLVPESGGIVALDPGLRSAASGLRPRQLDVDNLGQVFTPPAVVQQMLALRRNRGRVLEPSCGDGAFALQMPDCVAIEYDARVAPKIARVMDFFDYPLEEQRFDSIIGNPPYVRFQDIPEATRNKLDMRRFDARSNLYLFFIEKCIQHLAPGGELIFIVPRDFIKATGARKMNEWLFQQGTITHFIDLGDARIFEGAVPNCCIFRFELGRFDRRMADGRRFDCHNGQLVFLSGDFNRAFSSLFAVRVGAVSGLDSVFAHPEGNREFVCSKTRDDGRTRRMIYAQQHPHLDAHKDALLNRRIRRFDERNWWMWGRDHFKSDAPRIYVNCKTRRADPFFTHPCTDYDGSVLAIFPHDEKADVAQLAAALNRVDWEELGFVCDGRYLFSQRALETCFLPANFLRASA</sequence>
<evidence type="ECO:0000259" key="8">
    <source>
        <dbReference type="Pfam" id="PF07669"/>
    </source>
</evidence>
<evidence type="ECO:0000256" key="6">
    <source>
        <dbReference type="ARBA" id="ARBA00023125"/>
    </source>
</evidence>
<dbReference type="InterPro" id="IPR050953">
    <property type="entry name" value="N4_N6_ade-DNA_methylase"/>
</dbReference>
<evidence type="ECO:0000256" key="5">
    <source>
        <dbReference type="ARBA" id="ARBA00022747"/>
    </source>
</evidence>
<comment type="catalytic activity">
    <reaction evidence="7">
        <text>a 2'-deoxyadenosine in DNA + S-adenosyl-L-methionine = an N(6)-methyl-2'-deoxyadenosine in DNA + S-adenosyl-L-homocysteine + H(+)</text>
        <dbReference type="Rhea" id="RHEA:15197"/>
        <dbReference type="Rhea" id="RHEA-COMP:12418"/>
        <dbReference type="Rhea" id="RHEA-COMP:12419"/>
        <dbReference type="ChEBI" id="CHEBI:15378"/>
        <dbReference type="ChEBI" id="CHEBI:57856"/>
        <dbReference type="ChEBI" id="CHEBI:59789"/>
        <dbReference type="ChEBI" id="CHEBI:90615"/>
        <dbReference type="ChEBI" id="CHEBI:90616"/>
        <dbReference type="EC" id="2.1.1.72"/>
    </reaction>
</comment>
<evidence type="ECO:0000256" key="3">
    <source>
        <dbReference type="ARBA" id="ARBA00022679"/>
    </source>
</evidence>
<keyword evidence="10" id="KW-1185">Reference proteome</keyword>
<keyword evidence="4" id="KW-0949">S-adenosyl-L-methionine</keyword>
<keyword evidence="3" id="KW-0808">Transferase</keyword>
<dbReference type="CDD" id="cd02440">
    <property type="entry name" value="AdoMet_MTases"/>
    <property type="match status" value="1"/>
</dbReference>
<reference evidence="10" key="1">
    <citation type="journal article" date="2019" name="Int. J. Syst. Evol. Microbiol.">
        <title>The Global Catalogue of Microorganisms (GCM) 10K type strain sequencing project: providing services to taxonomists for standard genome sequencing and annotation.</title>
        <authorList>
            <consortium name="The Broad Institute Genomics Platform"/>
            <consortium name="The Broad Institute Genome Sequencing Center for Infectious Disease"/>
            <person name="Wu L."/>
            <person name="Ma J."/>
        </authorList>
    </citation>
    <scope>NUCLEOTIDE SEQUENCE [LARGE SCALE GENOMIC DNA]</scope>
    <source>
        <strain evidence="10">JCM 18715</strain>
    </source>
</reference>
<proteinExistence type="predicted"/>
<evidence type="ECO:0000313" key="9">
    <source>
        <dbReference type="EMBL" id="GAA5165339.1"/>
    </source>
</evidence>
<evidence type="ECO:0000256" key="2">
    <source>
        <dbReference type="ARBA" id="ARBA00022603"/>
    </source>
</evidence>
<keyword evidence="5" id="KW-0680">Restriction system</keyword>
<dbReference type="PANTHER" id="PTHR33841">
    <property type="entry name" value="DNA METHYLTRANSFERASE YEEA-RELATED"/>
    <property type="match status" value="1"/>
</dbReference>
<organism evidence="9 10">
    <name type="scientific">Viridibacterium curvum</name>
    <dbReference type="NCBI Taxonomy" id="1101404"/>
    <lineage>
        <taxon>Bacteria</taxon>
        <taxon>Pseudomonadati</taxon>
        <taxon>Pseudomonadota</taxon>
        <taxon>Betaproteobacteria</taxon>
        <taxon>Rhodocyclales</taxon>
        <taxon>Rhodocyclaceae</taxon>
        <taxon>Viridibacterium</taxon>
    </lineage>
</organism>
<dbReference type="Proteomes" id="UP001500547">
    <property type="component" value="Unassembled WGS sequence"/>
</dbReference>
<dbReference type="EMBL" id="BAABLD010000008">
    <property type="protein sequence ID" value="GAA5165339.1"/>
    <property type="molecule type" value="Genomic_DNA"/>
</dbReference>
<protein>
    <recommendedName>
        <fullName evidence="1">site-specific DNA-methyltransferase (adenine-specific)</fullName>
        <ecNumber evidence="1">2.1.1.72</ecNumber>
    </recommendedName>
</protein>
<name>A0ABP9QPJ6_9RHOO</name>
<dbReference type="EC" id="2.1.1.72" evidence="1"/>
<keyword evidence="2 9" id="KW-0489">Methyltransferase</keyword>
<keyword evidence="6" id="KW-0238">DNA-binding</keyword>
<evidence type="ECO:0000256" key="4">
    <source>
        <dbReference type="ARBA" id="ARBA00022691"/>
    </source>
</evidence>
<feature type="domain" description="Type II methyltransferase M.TaqI-like" evidence="8">
    <location>
        <begin position="100"/>
        <end position="199"/>
    </location>
</feature>
<evidence type="ECO:0000256" key="7">
    <source>
        <dbReference type="ARBA" id="ARBA00047942"/>
    </source>
</evidence>
<dbReference type="Pfam" id="PF07669">
    <property type="entry name" value="Eco57I"/>
    <property type="match status" value="1"/>
</dbReference>
<dbReference type="SUPFAM" id="SSF53335">
    <property type="entry name" value="S-adenosyl-L-methionine-dependent methyltransferases"/>
    <property type="match status" value="1"/>
</dbReference>
<evidence type="ECO:0000313" key="10">
    <source>
        <dbReference type="Proteomes" id="UP001500547"/>
    </source>
</evidence>
<dbReference type="InterPro" id="IPR011639">
    <property type="entry name" value="MethylTrfase_TaqI-like_dom"/>
</dbReference>
<dbReference type="Gene3D" id="3.40.50.150">
    <property type="entry name" value="Vaccinia Virus protein VP39"/>
    <property type="match status" value="1"/>
</dbReference>
<gene>
    <name evidence="9" type="ORF">GCM10025770_20690</name>
</gene>
<accession>A0ABP9QPJ6</accession>
<dbReference type="GO" id="GO:0032259">
    <property type="term" value="P:methylation"/>
    <property type="evidence" value="ECO:0007669"/>
    <property type="project" value="UniProtKB-KW"/>
</dbReference>
<dbReference type="InterPro" id="IPR029063">
    <property type="entry name" value="SAM-dependent_MTases_sf"/>
</dbReference>
<dbReference type="PROSITE" id="PS00092">
    <property type="entry name" value="N6_MTASE"/>
    <property type="match status" value="1"/>
</dbReference>
<comment type="caution">
    <text evidence="9">The sequence shown here is derived from an EMBL/GenBank/DDBJ whole genome shotgun (WGS) entry which is preliminary data.</text>
</comment>
<dbReference type="PANTHER" id="PTHR33841:SF6">
    <property type="entry name" value="TYPE II METHYLTRANSFERASE M.HINDII"/>
    <property type="match status" value="1"/>
</dbReference>